<evidence type="ECO:0000256" key="1">
    <source>
        <dbReference type="SAM" id="MobiDB-lite"/>
    </source>
</evidence>
<feature type="region of interest" description="Disordered" evidence="1">
    <location>
        <begin position="1"/>
        <end position="21"/>
    </location>
</feature>
<name>A0A2W7QZK9_9BACT</name>
<comment type="caution">
    <text evidence="2">The sequence shown here is derived from an EMBL/GenBank/DDBJ whole genome shotgun (WGS) entry which is preliminary data.</text>
</comment>
<organism evidence="2 3">
    <name type="scientific">Algoriphagus ratkowskyi</name>
    <dbReference type="NCBI Taxonomy" id="57028"/>
    <lineage>
        <taxon>Bacteria</taxon>
        <taxon>Pseudomonadati</taxon>
        <taxon>Bacteroidota</taxon>
        <taxon>Cytophagia</taxon>
        <taxon>Cytophagales</taxon>
        <taxon>Cyclobacteriaceae</taxon>
        <taxon>Algoriphagus</taxon>
    </lineage>
</organism>
<accession>A0A2W7QZK9</accession>
<gene>
    <name evidence="2" type="ORF">LV84_03462</name>
</gene>
<feature type="compositionally biased region" description="Polar residues" evidence="1">
    <location>
        <begin position="1"/>
        <end position="13"/>
    </location>
</feature>
<evidence type="ECO:0000313" key="2">
    <source>
        <dbReference type="EMBL" id="PZX52456.1"/>
    </source>
</evidence>
<proteinExistence type="predicted"/>
<sequence length="90" mass="10541">MNKQFKTSSNVKATRQGKDTEKRRIHLKASIIAPRIVNVSLWDNQDEIASIICPVMDYGLHDSIYIFLDQMLRSHFRSKEFFDIIKEGKQ</sequence>
<dbReference type="AlphaFoldDB" id="A0A2W7QZK9"/>
<protein>
    <submittedName>
        <fullName evidence="2">Uncharacterized protein</fullName>
    </submittedName>
</protein>
<reference evidence="2 3" key="1">
    <citation type="submission" date="2018-06" db="EMBL/GenBank/DDBJ databases">
        <title>Genomic Encyclopedia of Archaeal and Bacterial Type Strains, Phase II (KMG-II): from individual species to whole genera.</title>
        <authorList>
            <person name="Goeker M."/>
        </authorList>
    </citation>
    <scope>NUCLEOTIDE SEQUENCE [LARGE SCALE GENOMIC DNA]</scope>
    <source>
        <strain evidence="2 3">DSM 22686</strain>
    </source>
</reference>
<dbReference type="Proteomes" id="UP000249115">
    <property type="component" value="Unassembled WGS sequence"/>
</dbReference>
<dbReference type="EMBL" id="QKZU01000015">
    <property type="protein sequence ID" value="PZX52456.1"/>
    <property type="molecule type" value="Genomic_DNA"/>
</dbReference>
<evidence type="ECO:0000313" key="3">
    <source>
        <dbReference type="Proteomes" id="UP000249115"/>
    </source>
</evidence>